<accession>A0A9P4MQ59</accession>
<proteinExistence type="predicted"/>
<dbReference type="EMBL" id="ML996081">
    <property type="protein sequence ID" value="KAF2157949.1"/>
    <property type="molecule type" value="Genomic_DNA"/>
</dbReference>
<dbReference type="Pfam" id="PF13432">
    <property type="entry name" value="TPR_16"/>
    <property type="match status" value="2"/>
</dbReference>
<keyword evidence="1" id="KW-0677">Repeat</keyword>
<evidence type="ECO:0000313" key="5">
    <source>
        <dbReference type="EMBL" id="KAF2157949.1"/>
    </source>
</evidence>
<evidence type="ECO:0000256" key="3">
    <source>
        <dbReference type="PROSITE-ProRule" id="PRU00339"/>
    </source>
</evidence>
<dbReference type="PANTHER" id="PTHR14027">
    <property type="entry name" value="RNA POLYMERASE-ASSOCIATED PROTEIN CTR9"/>
    <property type="match status" value="1"/>
</dbReference>
<dbReference type="Pfam" id="PF13428">
    <property type="entry name" value="TPR_14"/>
    <property type="match status" value="1"/>
</dbReference>
<feature type="compositionally biased region" description="Basic residues" evidence="4">
    <location>
        <begin position="1093"/>
        <end position="1103"/>
    </location>
</feature>
<feature type="compositionally biased region" description="Basic residues" evidence="4">
    <location>
        <begin position="1039"/>
        <end position="1052"/>
    </location>
</feature>
<evidence type="ECO:0000313" key="6">
    <source>
        <dbReference type="Proteomes" id="UP000799439"/>
    </source>
</evidence>
<dbReference type="SMART" id="SM00028">
    <property type="entry name" value="TPR"/>
    <property type="match status" value="9"/>
</dbReference>
<dbReference type="InterPro" id="IPR019734">
    <property type="entry name" value="TPR_rpt"/>
</dbReference>
<protein>
    <submittedName>
        <fullName evidence="5">TPR-like protein</fullName>
    </submittedName>
</protein>
<organism evidence="5 6">
    <name type="scientific">Myriangium duriaei CBS 260.36</name>
    <dbReference type="NCBI Taxonomy" id="1168546"/>
    <lineage>
        <taxon>Eukaryota</taxon>
        <taxon>Fungi</taxon>
        <taxon>Dikarya</taxon>
        <taxon>Ascomycota</taxon>
        <taxon>Pezizomycotina</taxon>
        <taxon>Dothideomycetes</taxon>
        <taxon>Dothideomycetidae</taxon>
        <taxon>Myriangiales</taxon>
        <taxon>Myriangiaceae</taxon>
        <taxon>Myriangium</taxon>
    </lineage>
</organism>
<dbReference type="InterPro" id="IPR031101">
    <property type="entry name" value="Ctr9"/>
</dbReference>
<feature type="compositionally biased region" description="Acidic residues" evidence="4">
    <location>
        <begin position="1057"/>
        <end position="1068"/>
    </location>
</feature>
<sequence>MAAIAKAHTNGVNGHSGSLEPGSEFARFADIPPAMDIPVSSGDAEEAVEVDLEDLMDDPTELCTLLENENVAKTYWLTIALAYAKQQKLDLAIDILNRGMGNLSSARSEDKLSLLSCLCWMVLWQCRDAPRLKPHDRDDAEIKLKDHFVQAATSTLNDASRINPTYPPLFLARGVLYLLRAALLQTRAGVGARANAERMDMLHQAAKCFEDALRSSGQKNIMAVMGKARTLFSLGKYVESYTAYQTALEQAPDLHDPDPRVGIGCCLWQLGHKEDARTAWQRALEVNKKSKVANVLLGLYHLDCSSQFHPSDPEFTEHYGKAMKQYSQSAWRIDPRFPLMCATFGNYFLISKKWETVEKLARQAIDYTDVNAVASDGWYLLARKAHQEQNIAEATDYYNRADQARGGDEKGYLPAKFGAAQLKVASNDLAGAKFRLEKIVQQSKNVEAMTLLGILYAEEYYNEQQAAVKEDKSAEMKKAIGLLEQVRVQWKDPKRRLQPDANVLLNLARLYEREHPERSLQCLQQVEQIELDQIPDEDRPDDVEDQAAADALLRESLPPQLINNIASFHFQGERHQLAREMFQSALNGCIKVSDQDDMVDTDGLVTTISFNLARTYEAEGMLAEARKVYEGLLERHPSYIDARIRLAYILLRQEPAEAGPKAVKELLESDSSNLDVRALYGWYLHKSKKRTINVAEDQEQRHYKHTLQQFDKHDKYALTGMGNIFLQSAREMRRDTDQDKEKRSKQYQRAVEFFDKALQLDPQNAFAAQGLGVAIVEERKDFSTGIQIFTKVKESIKDASVFMNLGHVFCEVKQYARAIESYEIALSRDRADDPQMLSCLGRVWYLRGKQEKSIQGLRTALEYAKSAFDAAPEQIHMRFNVAFLQTQISSTIYGLPENTRTVADIEVAMAGLEEAIEALPEIAKAPNPPFPRHDIEQRANMARNTLRRQLERALQSQRDYENKNAAKLEEARKARDAEKQKREDEKKLLAQQEEERKQKLREERERMAEEDRQVTAQKIEAERIRADAELTTDEETGERRKREKKRSSKRKKKGDDSEIETGESELEEAERKIRSQRSSGTPASGDEAAAERPKKKKRRKLERKQKPSASSSKFKSAERIVDSDSEVEAVASENGNVGQGGKSNGTGSDAGADSDADVEMGDGDEEPEQPSQRRRNKPSRVLDEDDEDEE</sequence>
<dbReference type="GO" id="GO:0016593">
    <property type="term" value="C:Cdc73/Paf1 complex"/>
    <property type="evidence" value="ECO:0007669"/>
    <property type="project" value="TreeGrafter"/>
</dbReference>
<dbReference type="SUPFAM" id="SSF48452">
    <property type="entry name" value="TPR-like"/>
    <property type="match status" value="2"/>
</dbReference>
<dbReference type="AlphaFoldDB" id="A0A9P4MQ59"/>
<feature type="compositionally biased region" description="Basic and acidic residues" evidence="4">
    <location>
        <begin position="958"/>
        <end position="1028"/>
    </location>
</feature>
<dbReference type="GO" id="GO:0006355">
    <property type="term" value="P:regulation of DNA-templated transcription"/>
    <property type="evidence" value="ECO:0007669"/>
    <property type="project" value="InterPro"/>
</dbReference>
<keyword evidence="6" id="KW-1185">Reference proteome</keyword>
<feature type="repeat" description="TPR" evidence="3">
    <location>
        <begin position="799"/>
        <end position="832"/>
    </location>
</feature>
<evidence type="ECO:0000256" key="1">
    <source>
        <dbReference type="ARBA" id="ARBA00022737"/>
    </source>
</evidence>
<dbReference type="GO" id="GO:0000993">
    <property type="term" value="F:RNA polymerase II complex binding"/>
    <property type="evidence" value="ECO:0007669"/>
    <property type="project" value="TreeGrafter"/>
</dbReference>
<reference evidence="5" key="1">
    <citation type="journal article" date="2020" name="Stud. Mycol.">
        <title>101 Dothideomycetes genomes: a test case for predicting lifestyles and emergence of pathogens.</title>
        <authorList>
            <person name="Haridas S."/>
            <person name="Albert R."/>
            <person name="Binder M."/>
            <person name="Bloem J."/>
            <person name="Labutti K."/>
            <person name="Salamov A."/>
            <person name="Andreopoulos B."/>
            <person name="Baker S."/>
            <person name="Barry K."/>
            <person name="Bills G."/>
            <person name="Bluhm B."/>
            <person name="Cannon C."/>
            <person name="Castanera R."/>
            <person name="Culley D."/>
            <person name="Daum C."/>
            <person name="Ezra D."/>
            <person name="Gonzalez J."/>
            <person name="Henrissat B."/>
            <person name="Kuo A."/>
            <person name="Liang C."/>
            <person name="Lipzen A."/>
            <person name="Lutzoni F."/>
            <person name="Magnuson J."/>
            <person name="Mondo S."/>
            <person name="Nolan M."/>
            <person name="Ohm R."/>
            <person name="Pangilinan J."/>
            <person name="Park H.-J."/>
            <person name="Ramirez L."/>
            <person name="Alfaro M."/>
            <person name="Sun H."/>
            <person name="Tritt A."/>
            <person name="Yoshinaga Y."/>
            <person name="Zwiers L.-H."/>
            <person name="Turgeon B."/>
            <person name="Goodwin S."/>
            <person name="Spatafora J."/>
            <person name="Crous P."/>
            <person name="Grigoriev I."/>
        </authorList>
    </citation>
    <scope>NUCLEOTIDE SEQUENCE</scope>
    <source>
        <strain evidence="5">CBS 260.36</strain>
    </source>
</reference>
<comment type="caution">
    <text evidence="5">The sequence shown here is derived from an EMBL/GenBank/DDBJ whole genome shotgun (WGS) entry which is preliminary data.</text>
</comment>
<name>A0A9P4MQ59_9PEZI</name>
<dbReference type="Gene3D" id="1.25.40.10">
    <property type="entry name" value="Tetratricopeptide repeat domain"/>
    <property type="match status" value="4"/>
</dbReference>
<dbReference type="OrthoDB" id="343875at2759"/>
<dbReference type="Pfam" id="PF13181">
    <property type="entry name" value="TPR_8"/>
    <property type="match status" value="1"/>
</dbReference>
<feature type="compositionally biased region" description="Acidic residues" evidence="4">
    <location>
        <begin position="1152"/>
        <end position="1168"/>
    </location>
</feature>
<dbReference type="InterPro" id="IPR011990">
    <property type="entry name" value="TPR-like_helical_dom_sf"/>
</dbReference>
<feature type="region of interest" description="Disordered" evidence="4">
    <location>
        <begin position="953"/>
        <end position="1190"/>
    </location>
</feature>
<gene>
    <name evidence="5" type="ORF">K461DRAFT_317963</name>
</gene>
<dbReference type="GO" id="GO:0006368">
    <property type="term" value="P:transcription elongation by RNA polymerase II"/>
    <property type="evidence" value="ECO:0007669"/>
    <property type="project" value="TreeGrafter"/>
</dbReference>
<evidence type="ECO:0000256" key="4">
    <source>
        <dbReference type="SAM" id="MobiDB-lite"/>
    </source>
</evidence>
<dbReference type="Proteomes" id="UP000799439">
    <property type="component" value="Unassembled WGS sequence"/>
</dbReference>
<dbReference type="PANTHER" id="PTHR14027:SF2">
    <property type="entry name" value="RNA POLYMERASE-ASSOCIATED PROTEIN CTR9 HOMOLOG"/>
    <property type="match status" value="1"/>
</dbReference>
<keyword evidence="2 3" id="KW-0802">TPR repeat</keyword>
<evidence type="ECO:0000256" key="2">
    <source>
        <dbReference type="ARBA" id="ARBA00022803"/>
    </source>
</evidence>
<dbReference type="PROSITE" id="PS50005">
    <property type="entry name" value="TPR"/>
    <property type="match status" value="1"/>
</dbReference>